<dbReference type="GO" id="GO:0005509">
    <property type="term" value="F:calcium ion binding"/>
    <property type="evidence" value="ECO:0007669"/>
    <property type="project" value="InterPro"/>
</dbReference>
<dbReference type="HOGENOM" id="CLU_004684_0_0_1"/>
<dbReference type="Proteomes" id="UP000017836">
    <property type="component" value="Unassembled WGS sequence"/>
</dbReference>
<feature type="domain" description="PLD phosphodiesterase" evidence="10">
    <location>
        <begin position="257"/>
        <end position="288"/>
    </location>
</feature>
<dbReference type="GO" id="GO:0009395">
    <property type="term" value="P:phospholipid catabolic process"/>
    <property type="evidence" value="ECO:0000318"/>
    <property type="project" value="GO_Central"/>
</dbReference>
<comment type="catalytic activity">
    <reaction evidence="1 9">
        <text>a 1,2-diacyl-sn-glycero-3-phosphocholine + H2O = a 1,2-diacyl-sn-glycero-3-phosphate + choline + H(+)</text>
        <dbReference type="Rhea" id="RHEA:14445"/>
        <dbReference type="ChEBI" id="CHEBI:15354"/>
        <dbReference type="ChEBI" id="CHEBI:15377"/>
        <dbReference type="ChEBI" id="CHEBI:15378"/>
        <dbReference type="ChEBI" id="CHEBI:57643"/>
        <dbReference type="ChEBI" id="CHEBI:58608"/>
        <dbReference type="EC" id="3.1.4.4"/>
    </reaction>
</comment>
<dbReference type="STRING" id="13333.W1PII8"/>
<dbReference type="Gene3D" id="3.30.870.10">
    <property type="entry name" value="Endonuclease Chain A"/>
    <property type="match status" value="2"/>
</dbReference>
<keyword evidence="3" id="KW-0479">Metal-binding</keyword>
<name>W1PII8_AMBTC</name>
<gene>
    <name evidence="11" type="ORF">AMTR_s00005p00260980</name>
</gene>
<evidence type="ECO:0000256" key="5">
    <source>
        <dbReference type="ARBA" id="ARBA00022801"/>
    </source>
</evidence>
<evidence type="ECO:0000256" key="8">
    <source>
        <dbReference type="ARBA" id="ARBA00023098"/>
    </source>
</evidence>
<dbReference type="InterPro" id="IPR015679">
    <property type="entry name" value="PLipase_D_fam"/>
</dbReference>
<dbReference type="PROSITE" id="PS50035">
    <property type="entry name" value="PLD"/>
    <property type="match status" value="2"/>
</dbReference>
<dbReference type="InterPro" id="IPR011402">
    <property type="entry name" value="PLipase_D_pln"/>
</dbReference>
<dbReference type="eggNOG" id="KOG1329">
    <property type="taxonomic scope" value="Eukaryota"/>
</dbReference>
<dbReference type="PANTHER" id="PTHR18896">
    <property type="entry name" value="PHOSPHOLIPASE D"/>
    <property type="match status" value="1"/>
</dbReference>
<keyword evidence="4" id="KW-0677">Repeat</keyword>
<keyword evidence="7 9" id="KW-0442">Lipid degradation</keyword>
<proteinExistence type="inferred from homology"/>
<keyword evidence="5 9" id="KW-0378">Hydrolase</keyword>
<dbReference type="InterPro" id="IPR024632">
    <property type="entry name" value="PLipase_D_C"/>
</dbReference>
<sequence>MQCFFGGEQPAYVTIKLDKTKLAKSTHQHNRTWNQSFRILCAHSVSTLLITLRTPLTVLGTLRIPARRLQASSPLEGLFPLDNSTPRLDLSLHLHFTPADAHPHWSKGFSAFPSLASASFPQRSGCGVRLYQDAHLSSSFAVTGRHWRLWEDVYRAIDGAKHLVYIAGWSLNTKTVLVRDLETDVPGARGVSVGELLKRKADEGVAVRVMLWDDETSLRGIKNSGVMRTHDEDAFAYFKHSKVVCRLCPRVHAKAPAVFAHHQKTIVADDAGRALVSFVGGVDLCDGRYDTEAHSLFRGLNDTGSYARDFYQTNIADASLHRGGPREPWHDAHARITGPAAWDVLSNFEQRWRKQCDPSLLVSIEALRDLLIHHDDNSSRDYWNVQVFRSIDHASAGAFRLGHPPVECSIHEAYIEAIRRASKFIYIENQYFIGGCHMWETDKHCGCKNLIPVEIGLKVAAKIRAGERFAAYIVIPMWPEGVPDSEPVQDILHWTRLTMQMMYGLVAEALSDVGGGMYPTDYLNFFCLANRERESVGEFVAPHSPNPHTPYWNAQKHRRFMVYVHSKVMIVDDEFILIGSANVNQRSMDGKRDTEIAVGCYQPRRHECGDVGAYRKSLWYEHTRCSDESFMEPHSVECVRKVCSIGNEMWRVFSGKDVVDMEGVHLVKYPIMVAKNGEIEDTAEGNGTFPDTKTPIKGKRSKILPPLLTT</sequence>
<comment type="similarity">
    <text evidence="9">Belongs to the phospholipase D family. C2-PLD subfamily.</text>
</comment>
<evidence type="ECO:0000256" key="7">
    <source>
        <dbReference type="ARBA" id="ARBA00022963"/>
    </source>
</evidence>
<comment type="cofactor">
    <cofactor evidence="9">
        <name>Ca(2+)</name>
        <dbReference type="ChEBI" id="CHEBI:29108"/>
    </cofactor>
</comment>
<dbReference type="GO" id="GO:0046470">
    <property type="term" value="P:phosphatidylcholine metabolic process"/>
    <property type="evidence" value="ECO:0007669"/>
    <property type="project" value="InterPro"/>
</dbReference>
<dbReference type="SUPFAM" id="SSF56024">
    <property type="entry name" value="Phospholipase D/nuclease"/>
    <property type="match status" value="2"/>
</dbReference>
<reference evidence="12" key="1">
    <citation type="journal article" date="2013" name="Science">
        <title>The Amborella genome and the evolution of flowering plants.</title>
        <authorList>
            <consortium name="Amborella Genome Project"/>
        </authorList>
    </citation>
    <scope>NUCLEOTIDE SEQUENCE [LARGE SCALE GENOMIC DNA]</scope>
</reference>
<accession>W1PII8</accession>
<evidence type="ECO:0000256" key="2">
    <source>
        <dbReference type="ARBA" id="ARBA00012027"/>
    </source>
</evidence>
<organism evidence="11 12">
    <name type="scientific">Amborella trichopoda</name>
    <dbReference type="NCBI Taxonomy" id="13333"/>
    <lineage>
        <taxon>Eukaryota</taxon>
        <taxon>Viridiplantae</taxon>
        <taxon>Streptophyta</taxon>
        <taxon>Embryophyta</taxon>
        <taxon>Tracheophyta</taxon>
        <taxon>Spermatophyta</taxon>
        <taxon>Magnoliopsida</taxon>
        <taxon>Amborellales</taxon>
        <taxon>Amborellaceae</taxon>
        <taxon>Amborella</taxon>
    </lineage>
</organism>
<dbReference type="InterPro" id="IPR035892">
    <property type="entry name" value="C2_domain_sf"/>
</dbReference>
<dbReference type="PIRSF" id="PIRSF036470">
    <property type="entry name" value="PLD_plant"/>
    <property type="match status" value="1"/>
</dbReference>
<keyword evidence="8" id="KW-0443">Lipid metabolism</keyword>
<dbReference type="InterPro" id="IPR025202">
    <property type="entry name" value="PLD-like_dom"/>
</dbReference>
<keyword evidence="12" id="KW-1185">Reference proteome</keyword>
<dbReference type="Pfam" id="PF00614">
    <property type="entry name" value="PLDc"/>
    <property type="match status" value="1"/>
</dbReference>
<dbReference type="Pfam" id="PF13091">
    <property type="entry name" value="PLDc_2"/>
    <property type="match status" value="1"/>
</dbReference>
<evidence type="ECO:0000256" key="6">
    <source>
        <dbReference type="ARBA" id="ARBA00022837"/>
    </source>
</evidence>
<evidence type="ECO:0000313" key="12">
    <source>
        <dbReference type="Proteomes" id="UP000017836"/>
    </source>
</evidence>
<dbReference type="Gramene" id="ERN06920">
    <property type="protein sequence ID" value="ERN06920"/>
    <property type="gene ID" value="AMTR_s00005p00260980"/>
</dbReference>
<dbReference type="GO" id="GO:0005886">
    <property type="term" value="C:plasma membrane"/>
    <property type="evidence" value="ECO:0000318"/>
    <property type="project" value="GO_Central"/>
</dbReference>
<evidence type="ECO:0000256" key="9">
    <source>
        <dbReference type="PIRNR" id="PIRNR036470"/>
    </source>
</evidence>
<protein>
    <recommendedName>
        <fullName evidence="2 9">Phospholipase D</fullName>
        <ecNumber evidence="2 9">3.1.4.4</ecNumber>
    </recommendedName>
</protein>
<dbReference type="Pfam" id="PF12357">
    <property type="entry name" value="PLD_C"/>
    <property type="match status" value="1"/>
</dbReference>
<dbReference type="EMBL" id="KI393866">
    <property type="protein sequence ID" value="ERN06920.1"/>
    <property type="molecule type" value="Genomic_DNA"/>
</dbReference>
<evidence type="ECO:0000256" key="4">
    <source>
        <dbReference type="ARBA" id="ARBA00022737"/>
    </source>
</evidence>
<dbReference type="SMART" id="SM00155">
    <property type="entry name" value="PLDc"/>
    <property type="match status" value="2"/>
</dbReference>
<dbReference type="InterPro" id="IPR001736">
    <property type="entry name" value="PLipase_D/transphosphatidylase"/>
</dbReference>
<dbReference type="GO" id="GO:0004630">
    <property type="term" value="F:phospholipase D activity"/>
    <property type="evidence" value="ECO:0000318"/>
    <property type="project" value="GO_Central"/>
</dbReference>
<comment type="function">
    <text evidence="9">Hydrolyzes glycerol-phospholipids at the terminal phosphodiesteric bond.</text>
</comment>
<evidence type="ECO:0000313" key="11">
    <source>
        <dbReference type="EMBL" id="ERN06920.1"/>
    </source>
</evidence>
<evidence type="ECO:0000256" key="3">
    <source>
        <dbReference type="ARBA" id="ARBA00022723"/>
    </source>
</evidence>
<evidence type="ECO:0000256" key="1">
    <source>
        <dbReference type="ARBA" id="ARBA00000798"/>
    </source>
</evidence>
<dbReference type="AlphaFoldDB" id="W1PII8"/>
<dbReference type="EC" id="3.1.4.4" evidence="2 9"/>
<dbReference type="PANTHER" id="PTHR18896:SF137">
    <property type="entry name" value="PHOSPHOLIPASE D ALPHA 4"/>
    <property type="match status" value="1"/>
</dbReference>
<dbReference type="SUPFAM" id="SSF49562">
    <property type="entry name" value="C2 domain (Calcium/lipid-binding domain, CaLB)"/>
    <property type="match status" value="1"/>
</dbReference>
<dbReference type="OMA" id="DWKVQVF"/>
<keyword evidence="6 9" id="KW-0106">Calcium</keyword>
<feature type="domain" description="PLD phosphodiesterase" evidence="10">
    <location>
        <begin position="560"/>
        <end position="587"/>
    </location>
</feature>
<evidence type="ECO:0000259" key="10">
    <source>
        <dbReference type="PROSITE" id="PS50035"/>
    </source>
</evidence>